<proteinExistence type="inferred from homology"/>
<evidence type="ECO:0000313" key="4">
    <source>
        <dbReference type="EMBL" id="AND68523.1"/>
    </source>
</evidence>
<dbReference type="AlphaFoldDB" id="A0A160MYT7"/>
<dbReference type="InterPro" id="IPR012675">
    <property type="entry name" value="Beta-grasp_dom_sf"/>
</dbReference>
<dbReference type="Gene3D" id="3.10.20.30">
    <property type="match status" value="1"/>
</dbReference>
<reference evidence="4 5" key="1">
    <citation type="submission" date="2016-02" db="EMBL/GenBank/DDBJ databases">
        <title>Complete genome sequencing and analysis of ATSB10, Dyella thiooxydans isolated from rhizosphere soil of sunflower (Helianthus annuus L.).</title>
        <authorList>
            <person name="Lee Y."/>
            <person name="Hwangbo K."/>
            <person name="Chung H."/>
            <person name="Yoo J."/>
            <person name="Kim K.Y."/>
            <person name="Sa T.M."/>
            <person name="Um Y."/>
            <person name="Madhaiyan M."/>
        </authorList>
    </citation>
    <scope>NUCLEOTIDE SEQUENCE [LARGE SCALE GENOMIC DNA]</scope>
    <source>
        <strain evidence="4 5">ATSB10</strain>
    </source>
</reference>
<dbReference type="KEGG" id="dtx:ATSB10_10690"/>
<dbReference type="PANTHER" id="PTHR33359">
    <property type="entry name" value="MOLYBDOPTERIN SYNTHASE SULFUR CARRIER SUBUNIT"/>
    <property type="match status" value="1"/>
</dbReference>
<organism evidence="4 5">
    <name type="scientific">Dyella thiooxydans</name>
    <dbReference type="NCBI Taxonomy" id="445710"/>
    <lineage>
        <taxon>Bacteria</taxon>
        <taxon>Pseudomonadati</taxon>
        <taxon>Pseudomonadota</taxon>
        <taxon>Gammaproteobacteria</taxon>
        <taxon>Lysobacterales</taxon>
        <taxon>Rhodanobacteraceae</taxon>
        <taxon>Dyella</taxon>
    </lineage>
</organism>
<accession>A0A160MYT7</accession>
<dbReference type="GO" id="GO:0006777">
    <property type="term" value="P:Mo-molybdopterin cofactor biosynthetic process"/>
    <property type="evidence" value="ECO:0007669"/>
    <property type="project" value="InterPro"/>
</dbReference>
<dbReference type="Proteomes" id="UP000077255">
    <property type="component" value="Chromosome"/>
</dbReference>
<dbReference type="EMBL" id="CP014841">
    <property type="protein sequence ID" value="AND68523.1"/>
    <property type="molecule type" value="Genomic_DNA"/>
</dbReference>
<keyword evidence="5" id="KW-1185">Reference proteome</keyword>
<dbReference type="RefSeq" id="WP_063671058.1">
    <property type="nucleotide sequence ID" value="NZ_CP014841.1"/>
</dbReference>
<evidence type="ECO:0000256" key="1">
    <source>
        <dbReference type="ARBA" id="ARBA00022741"/>
    </source>
</evidence>
<dbReference type="InterPro" id="IPR044672">
    <property type="entry name" value="MOCS2A"/>
</dbReference>
<dbReference type="OrthoDB" id="9801945at2"/>
<dbReference type="GO" id="GO:1990133">
    <property type="term" value="C:molybdopterin adenylyltransferase complex"/>
    <property type="evidence" value="ECO:0007669"/>
    <property type="project" value="TreeGrafter"/>
</dbReference>
<comment type="similarity">
    <text evidence="2">Belongs to the MoaD family.</text>
</comment>
<dbReference type="Pfam" id="PF02597">
    <property type="entry name" value="ThiS"/>
    <property type="match status" value="1"/>
</dbReference>
<protein>
    <recommendedName>
        <fullName evidence="3">Molybdopterin synthase sulfur carrier subunit</fullName>
    </recommendedName>
</protein>
<dbReference type="STRING" id="445710.ATSB10_10690"/>
<evidence type="ECO:0000256" key="2">
    <source>
        <dbReference type="ARBA" id="ARBA00024200"/>
    </source>
</evidence>
<dbReference type="GO" id="GO:0000166">
    <property type="term" value="F:nucleotide binding"/>
    <property type="evidence" value="ECO:0007669"/>
    <property type="project" value="UniProtKB-KW"/>
</dbReference>
<dbReference type="SUPFAM" id="SSF54285">
    <property type="entry name" value="MoaD/ThiS"/>
    <property type="match status" value="1"/>
</dbReference>
<sequence>MTRVTLQYYAQLREQAGASSEQVSTSASTLRDLYAELQARHGFSLPVDALKVAVNTQFSDWNRLLAEGDTVVFIPPVAGG</sequence>
<dbReference type="InterPro" id="IPR003749">
    <property type="entry name" value="ThiS/MoaD-like"/>
</dbReference>
<dbReference type="PATRIC" id="fig|445710.3.peg.1066"/>
<evidence type="ECO:0000256" key="3">
    <source>
        <dbReference type="ARBA" id="ARBA00024247"/>
    </source>
</evidence>
<dbReference type="PANTHER" id="PTHR33359:SF1">
    <property type="entry name" value="MOLYBDOPTERIN SYNTHASE SULFUR CARRIER SUBUNIT"/>
    <property type="match status" value="1"/>
</dbReference>
<dbReference type="InterPro" id="IPR016155">
    <property type="entry name" value="Mopterin_synth/thiamin_S_b"/>
</dbReference>
<keyword evidence="1" id="KW-0547">Nucleotide-binding</keyword>
<name>A0A160MYT7_9GAMM</name>
<gene>
    <name evidence="4" type="ORF">ATSB10_10690</name>
</gene>
<evidence type="ECO:0000313" key="5">
    <source>
        <dbReference type="Proteomes" id="UP000077255"/>
    </source>
</evidence>
<dbReference type="CDD" id="cd00754">
    <property type="entry name" value="Ubl_MoaD"/>
    <property type="match status" value="1"/>
</dbReference>